<protein>
    <submittedName>
        <fullName evidence="4">NAD(P)/FAD-dependent oxidoreductase</fullName>
    </submittedName>
</protein>
<evidence type="ECO:0000256" key="2">
    <source>
        <dbReference type="ARBA" id="ARBA00023002"/>
    </source>
</evidence>
<dbReference type="InterPro" id="IPR036188">
    <property type="entry name" value="FAD/NAD-bd_sf"/>
</dbReference>
<keyword evidence="1" id="KW-0285">Flavoprotein</keyword>
<reference evidence="4 5" key="1">
    <citation type="submission" date="2024-06" db="EMBL/GenBank/DDBJ databases">
        <title>Chitinophaga defluvii sp. nov., isolated from municipal sewage.</title>
        <authorList>
            <person name="Zhang L."/>
        </authorList>
    </citation>
    <scope>NUCLEOTIDE SEQUENCE [LARGE SCALE GENOMIC DNA]</scope>
    <source>
        <strain evidence="4 5">H8</strain>
    </source>
</reference>
<dbReference type="PRINTS" id="PR00368">
    <property type="entry name" value="FADPNR"/>
</dbReference>
<dbReference type="RefSeq" id="WP_354659137.1">
    <property type="nucleotide sequence ID" value="NZ_JBEXAC010000001.1"/>
</dbReference>
<gene>
    <name evidence="4" type="ORF">ABR189_03920</name>
</gene>
<dbReference type="Proteomes" id="UP001549749">
    <property type="component" value="Unassembled WGS sequence"/>
</dbReference>
<organism evidence="4 5">
    <name type="scientific">Chitinophaga defluvii</name>
    <dbReference type="NCBI Taxonomy" id="3163343"/>
    <lineage>
        <taxon>Bacteria</taxon>
        <taxon>Pseudomonadati</taxon>
        <taxon>Bacteroidota</taxon>
        <taxon>Chitinophagia</taxon>
        <taxon>Chitinophagales</taxon>
        <taxon>Chitinophagaceae</taxon>
        <taxon>Chitinophaga</taxon>
    </lineage>
</organism>
<dbReference type="InterPro" id="IPR050097">
    <property type="entry name" value="Ferredoxin-NADP_redctase_2"/>
</dbReference>
<evidence type="ECO:0000256" key="1">
    <source>
        <dbReference type="ARBA" id="ARBA00022630"/>
    </source>
</evidence>
<evidence type="ECO:0000313" key="5">
    <source>
        <dbReference type="Proteomes" id="UP001549749"/>
    </source>
</evidence>
<name>A0ABV2T0D5_9BACT</name>
<evidence type="ECO:0000313" key="4">
    <source>
        <dbReference type="EMBL" id="MET6996495.1"/>
    </source>
</evidence>
<dbReference type="PANTHER" id="PTHR48105">
    <property type="entry name" value="THIOREDOXIN REDUCTASE 1-RELATED-RELATED"/>
    <property type="match status" value="1"/>
</dbReference>
<dbReference type="Pfam" id="PF07992">
    <property type="entry name" value="Pyr_redox_2"/>
    <property type="match status" value="1"/>
</dbReference>
<evidence type="ECO:0000259" key="3">
    <source>
        <dbReference type="Pfam" id="PF07992"/>
    </source>
</evidence>
<sequence>MSDNILDVIIIGGSYAGLSAAMTLGRAGRQALVIDSGLPCNRQTPHSHNFLTQDGSTPAAIAALAKEQVLRYPTIRLLSDTVTGASRQAAGFSITTASGQSHTAHKLLFTTGIRDTMPPIPGFADCWGISVLHCPYCHGYEVKQQPTGILASGDTAFEFAKLILNWTPDLTVYTNGPTGFTHEQQARLAQHQIRVISSPVAHFTHHNGYIQSITFEDGSTAFLKALYARLPFTQHSPLPASLGCDFNEMGFITVDVLQQTTVPGIYAAGDNTTPFRAVSGAVAGGSMAGAAINKALIEEQF</sequence>
<dbReference type="InterPro" id="IPR023753">
    <property type="entry name" value="FAD/NAD-binding_dom"/>
</dbReference>
<proteinExistence type="predicted"/>
<keyword evidence="2" id="KW-0560">Oxidoreductase</keyword>
<dbReference type="SUPFAM" id="SSF51905">
    <property type="entry name" value="FAD/NAD(P)-binding domain"/>
    <property type="match status" value="1"/>
</dbReference>
<dbReference type="EMBL" id="JBEXAC010000001">
    <property type="protein sequence ID" value="MET6996495.1"/>
    <property type="molecule type" value="Genomic_DNA"/>
</dbReference>
<keyword evidence="5" id="KW-1185">Reference proteome</keyword>
<dbReference type="Gene3D" id="3.50.50.60">
    <property type="entry name" value="FAD/NAD(P)-binding domain"/>
    <property type="match status" value="2"/>
</dbReference>
<comment type="caution">
    <text evidence="4">The sequence shown here is derived from an EMBL/GenBank/DDBJ whole genome shotgun (WGS) entry which is preliminary data.</text>
</comment>
<dbReference type="PRINTS" id="PR00469">
    <property type="entry name" value="PNDRDTASEII"/>
</dbReference>
<feature type="domain" description="FAD/NAD(P)-binding" evidence="3">
    <location>
        <begin position="7"/>
        <end position="283"/>
    </location>
</feature>
<accession>A0ABV2T0D5</accession>